<dbReference type="EMBL" id="UINC01016832">
    <property type="protein sequence ID" value="SVA69783.1"/>
    <property type="molecule type" value="Genomic_DNA"/>
</dbReference>
<evidence type="ECO:0000259" key="10">
    <source>
        <dbReference type="Pfam" id="PF02823"/>
    </source>
</evidence>
<evidence type="ECO:0008006" key="12">
    <source>
        <dbReference type="Google" id="ProtNLM"/>
    </source>
</evidence>
<evidence type="ECO:0000256" key="7">
    <source>
        <dbReference type="ARBA" id="ARBA00023196"/>
    </source>
</evidence>
<dbReference type="CDD" id="cd12152">
    <property type="entry name" value="F1-ATPase_delta"/>
    <property type="match status" value="1"/>
</dbReference>
<name>A0A381XZX9_9ZZZZ</name>
<dbReference type="GO" id="GO:0046933">
    <property type="term" value="F:proton-transporting ATP synthase activity, rotational mechanism"/>
    <property type="evidence" value="ECO:0007669"/>
    <property type="project" value="InterPro"/>
</dbReference>
<gene>
    <name evidence="11" type="ORF">METZ01_LOCUS122637</name>
</gene>
<keyword evidence="3" id="KW-0813">Transport</keyword>
<sequence length="140" mass="15257">MASTMQCNIVSAEREIFSGRVTRISLKGTMGELGILPNHTPLLTGIAPGPVRLQFEDGDDDVFFASGGFLEIQPGVVTVLADTALHADDIDEAAAQEAKEQAQRDIAEHAADFDYSRAMSQLAEATARERTLAELRKRRR</sequence>
<evidence type="ECO:0000256" key="4">
    <source>
        <dbReference type="ARBA" id="ARBA00022475"/>
    </source>
</evidence>
<evidence type="ECO:0000256" key="5">
    <source>
        <dbReference type="ARBA" id="ARBA00023065"/>
    </source>
</evidence>
<evidence type="ECO:0000259" key="9">
    <source>
        <dbReference type="Pfam" id="PF00401"/>
    </source>
</evidence>
<evidence type="ECO:0000313" key="11">
    <source>
        <dbReference type="EMBL" id="SVA69783.1"/>
    </source>
</evidence>
<proteinExistence type="inferred from homology"/>
<evidence type="ECO:0000256" key="2">
    <source>
        <dbReference type="ARBA" id="ARBA00005712"/>
    </source>
</evidence>
<protein>
    <recommendedName>
        <fullName evidence="12">ATP synthase F1 complex delta/epsilon subunit N-terminal domain-containing protein</fullName>
    </recommendedName>
</protein>
<dbReference type="HAMAP" id="MF_00530">
    <property type="entry name" value="ATP_synth_epsil_bac"/>
    <property type="match status" value="1"/>
</dbReference>
<comment type="subcellular location">
    <subcellularLocation>
        <location evidence="1">Cell membrane</location>
        <topology evidence="1">Peripheral membrane protein</topology>
    </subcellularLocation>
</comment>
<dbReference type="InterPro" id="IPR036794">
    <property type="entry name" value="ATP_F1_dsu/esu_C_sf"/>
</dbReference>
<dbReference type="Pfam" id="PF00401">
    <property type="entry name" value="ATP-synt_DE"/>
    <property type="match status" value="1"/>
</dbReference>
<keyword evidence="4" id="KW-1003">Cell membrane</keyword>
<organism evidence="11">
    <name type="scientific">marine metagenome</name>
    <dbReference type="NCBI Taxonomy" id="408172"/>
    <lineage>
        <taxon>unclassified sequences</taxon>
        <taxon>metagenomes</taxon>
        <taxon>ecological metagenomes</taxon>
    </lineage>
</organism>
<keyword evidence="6" id="KW-0472">Membrane</keyword>
<dbReference type="InterPro" id="IPR036771">
    <property type="entry name" value="ATPsynth_dsu/esu_N"/>
</dbReference>
<dbReference type="Pfam" id="PF02823">
    <property type="entry name" value="ATP-synt_DE_N"/>
    <property type="match status" value="1"/>
</dbReference>
<dbReference type="InterPro" id="IPR020547">
    <property type="entry name" value="ATP_synth_F1_esu_C"/>
</dbReference>
<dbReference type="InterPro" id="IPR001469">
    <property type="entry name" value="ATP_synth_F1_dsu/esu"/>
</dbReference>
<keyword evidence="5" id="KW-0406">Ion transport</keyword>
<dbReference type="NCBIfam" id="TIGR01216">
    <property type="entry name" value="ATP_synt_epsi"/>
    <property type="match status" value="1"/>
</dbReference>
<dbReference type="FunFam" id="2.60.15.10:FF:000001">
    <property type="entry name" value="ATP synthase epsilon chain"/>
    <property type="match status" value="1"/>
</dbReference>
<feature type="domain" description="ATP synthase epsilon subunit C-terminal" evidence="9">
    <location>
        <begin position="88"/>
        <end position="128"/>
    </location>
</feature>
<dbReference type="Gene3D" id="1.20.5.440">
    <property type="entry name" value="ATP synthase delta/epsilon subunit, C-terminal domain"/>
    <property type="match status" value="1"/>
</dbReference>
<accession>A0A381XZX9</accession>
<evidence type="ECO:0000256" key="1">
    <source>
        <dbReference type="ARBA" id="ARBA00004202"/>
    </source>
</evidence>
<evidence type="ECO:0000256" key="3">
    <source>
        <dbReference type="ARBA" id="ARBA00022448"/>
    </source>
</evidence>
<dbReference type="AlphaFoldDB" id="A0A381XZX9"/>
<evidence type="ECO:0000256" key="8">
    <source>
        <dbReference type="ARBA" id="ARBA00023310"/>
    </source>
</evidence>
<dbReference type="SUPFAM" id="SSF46604">
    <property type="entry name" value="Epsilon subunit of F1F0-ATP synthase C-terminal domain"/>
    <property type="match status" value="1"/>
</dbReference>
<reference evidence="11" key="1">
    <citation type="submission" date="2018-05" db="EMBL/GenBank/DDBJ databases">
        <authorList>
            <person name="Lanie J.A."/>
            <person name="Ng W.-L."/>
            <person name="Kazmierczak K.M."/>
            <person name="Andrzejewski T.M."/>
            <person name="Davidsen T.M."/>
            <person name="Wayne K.J."/>
            <person name="Tettelin H."/>
            <person name="Glass J.I."/>
            <person name="Rusch D."/>
            <person name="Podicherti R."/>
            <person name="Tsui H.-C.T."/>
            <person name="Winkler M.E."/>
        </authorList>
    </citation>
    <scope>NUCLEOTIDE SEQUENCE</scope>
</reference>
<dbReference type="PANTHER" id="PTHR13822:SF10">
    <property type="entry name" value="ATP SYNTHASE EPSILON CHAIN, CHLOROPLASTIC"/>
    <property type="match status" value="1"/>
</dbReference>
<feature type="domain" description="ATP synthase F1 complex delta/epsilon subunit N-terminal" evidence="10">
    <location>
        <begin position="5"/>
        <end position="84"/>
    </location>
</feature>
<dbReference type="SUPFAM" id="SSF51344">
    <property type="entry name" value="Epsilon subunit of F1F0-ATP synthase N-terminal domain"/>
    <property type="match status" value="1"/>
</dbReference>
<evidence type="ECO:0000256" key="6">
    <source>
        <dbReference type="ARBA" id="ARBA00023136"/>
    </source>
</evidence>
<dbReference type="NCBIfam" id="NF001847">
    <property type="entry name" value="PRK00571.1-4"/>
    <property type="match status" value="1"/>
</dbReference>
<dbReference type="Gene3D" id="2.60.15.10">
    <property type="entry name" value="F0F1 ATP synthase delta/epsilon subunit, N-terminal"/>
    <property type="match status" value="1"/>
</dbReference>
<dbReference type="InterPro" id="IPR020546">
    <property type="entry name" value="ATP_synth_F1_dsu/esu_N"/>
</dbReference>
<dbReference type="GO" id="GO:0005886">
    <property type="term" value="C:plasma membrane"/>
    <property type="evidence" value="ECO:0007669"/>
    <property type="project" value="UniProtKB-SubCell"/>
</dbReference>
<dbReference type="PANTHER" id="PTHR13822">
    <property type="entry name" value="ATP SYNTHASE DELTA/EPSILON CHAIN"/>
    <property type="match status" value="1"/>
</dbReference>
<comment type="similarity">
    <text evidence="2">Belongs to the ATPase epsilon chain family.</text>
</comment>
<keyword evidence="8" id="KW-0066">ATP synthesis</keyword>
<dbReference type="GO" id="GO:0045259">
    <property type="term" value="C:proton-transporting ATP synthase complex"/>
    <property type="evidence" value="ECO:0007669"/>
    <property type="project" value="UniProtKB-KW"/>
</dbReference>
<keyword evidence="7" id="KW-0139">CF(1)</keyword>